<sequence length="3613" mass="397153">MWRAHRSVEVRDAIAVWHTAAEQVGCHTRTSKASDYIGERSAHNSISVMLSLHSPWTEHWKAVALGVGSLVSFLWIRREVSKPWAPLWAEWVLAQILWHDGIRRIFLPSAEDGTLTLSFWDRFRRVAELRAILALERFHQIDAARRTANGENGWGKTTGTHHMQHLPGLVFRGEDQDVVREALHRSARIFQDSTVGFRLHQDWERTPILKDLVLVGGGHSHVNVLRMLGMEPLPGVRVTLVTRDVETPYSGMLPAHVAGLYTRRECHLDLNVLARFARVRLVHATAVSIDLQKKHVNLEGDRPPIAYDVLSINIGSAPRVQVDASTEGITPVKPIDGFGARWDDLLARVPSWTGSRRLLVVGGGAGGFELAATMRARLTSELKRLNSTARITVGLVTRSGLLPQHTAGARCLAEKALKQRGIEVYTGYDVTRAEAGVLHCSDGKTLKYDDCIWCTQGSPQSWVASCGLCTDKDGFLLVDQQMRCRPKDATLDIGHVFAGGDIASAEGVFAVMAGMVLWINIRASLTCEKLVTYWPQHSFLGLLNLGDGTCIASRGTLATEGAWLWGLKDWIDRRWMWNYFEGLPEMPASLDALSPGLAVAKAAGGATADLLKHSIMRCGGCGAKVGATTLERAMSRVDFPKQPGDGKAEVVIGTGDDAAVVDLITDGGGKVSSVQTIDFFRSFIGDPYQFGRIAAVHALSDCEAMGAIPQTALALVQVPFASEDKQEEDLVQLMAGAASALKRVNCALVGGHTCESRELGLGFAISGRLPGGSTTAMTKVAMRGGDVLILTKPLGTGTLFAADMRAKARGPWIATALKSMETSNREEMCRQSGVQASLELSKVRGRLEYLMLFDPQTSGGLLAAVPQALDYTLKTFAFGLLPQRPSQSDPSEEDVQCLQEWTCVMTPTEIPGAPGFTSLAGGDDGCLGITPEGDVHRWVAAGNKTGTVARGFAMEWSLTVLKDEAGQKLQLRDVALGFGHGRTGGSRIAAVALMDSGDVFSSQAWYADGGDGSEGSRPLACPDWKQRSSLHATLVVSVACGGGFCAVLTARGELLAWGESDSGALGLGDVQRADEPSLVQGELARRRVAVVACGESHMVAASFDEESAGAVFTWGCGQNGRLGYEAASTGLPRAVPWLTQELGDVLSDRLGQKMSSNADAGTPTLRASPPPRPSRRLPQRITQVSCGLRHTALICQGSLVCFGADDYGQLGRAGEELTRPKLPPFAYCPKLEAPDGARTKEVCARRICCGPLHTAAVCSQGCVHIWGIDLCKTNDPGAKAPRRGPQPVSEFGPERSAIAFDRQAQRLFAALARLAWAAREAALAVAEVYTAVLVAEADGEQHVEQVFSDPAQALMHNADVPSLELTHRYHGRAKESARPTQTHSSKLAPTHYFVETLASPTDYELNGLQGQGFAHQEMNYGKRFPSAFVWSQGIADGGFSENIFVPTAKGFSRTPGSTETHTATAVVRLWEARQKRVAEYATFKQAALEFGGHYNCADPSTRAAPAPSQGSQEVAFVGFQEPKSRFRGGRSRSRSHSLGRGNLAVVARRSAAPAPAALWAGAAGALAAALLLRAKLRQKQRTRTLQEGIADFYDASTGVWVEIWGDHLHHGYYEDNSWRSLKQHREAQVRMIEEVLSWADVSSDRAPQAILDVGCGVGGSSRYLQKKYGAKVTGITLSPKQQAQATALSKSQPDCTFQVADALKMPFADSSFDLVWSLESGEHMPEKAKFMSEMHRVCKPGGRIILVTWVHRNLEANEALTSKEVRLLKRISQAYHLPDWCSMDDYCHIATEKLGMTGIRSDDWSKFIAPFWSAVIQTALQPRGWWALARGGLETFRGALVMPLMNRGYRTGTVRFGLMTGCKVQGGLIFDHEILETCPLDPSRPAEGTRIAALLAKVKTVWELLLFEVHLFAVAPLPSISWPAFAIQTLRALVPAMLVNVYITGLNQIYDATRTAVCRNKPYLPIPSGRLSNGSAWLIVLGSLFGAEAVTCTYETAGVMALQFPLIASAILGTAYSVPPFRLKRFPFLAALRQVSTFRSAMAAAFFAAFGLVIALMKDVPDVLGDQKASIRSVSVRLGPARALRIVLTSASSELTQRELAQLRVSRCAGCIPPEVFAAEHFGKLQCGEHLGRCDWGSWHSRGQRRGGAKWTEVLCRDKFGSIVWQPRSDGEASIPSSELPEAGAVGRVNIFCPSEEKLVDAEKPKQVFEFYMFVWKIFYLCYLPVVALTCGAHFVVCSAELALPRPDPENPNVSQEDLLLGFCDANSPGVGSSVTSWRPAHLPPKAEEESEHHRSLVRALERNVQRRLLQEQREEQQRRQREERRERRLQEHTDVWLHELLPSFVPGMEPTQRMQRLWRQGLPPRVREVVWPVAIGNVLRITPELFEIHKQRAVDARRAQVTASNVLITLTDAPPHRGREQSTTCIPFDLPRTFPTLAFFSEGGPLHEDCARILEAYTFFRPDIGYVQGMSYLAAMLLLYLPPYESFVGLCNLLNTPSVLGLYRLEPRAVACRARVFEQLCSQQLPDVCRCIREVGLMPEMFLIDWFLTVFAKCLTVDVASVVWDLFLLDGEVVLYCTAIAILRILEFQLLHPDGRRGLNAAEPDLESCTRVLNEELRKRVSDPDELLWHIAQVRRRAPQRIFGEIRAIENMEFGSQGRVSTRGSIASALTGASFLTAAKERILSRLQQAFDAYGMHPIDSCNAVRLQLSEGAAVWCNFGNGQPPTAAPKVMDKSRFVELLKGLQTSENAVRQQAETMYQTAKQAEPDNLIIGMMAVLGSADVPEGVRRHDCVLLRQLVTRGAEKDFVYARITDAHKQEVAAELLRQYEQEKLPAIQKKIGEVISKLADYVCDTDDPRASLGAPSGWPALLPQVFRMADTSTATSVESCESALRLLKDCVPTLKDQIVAAKQQLGQIIQNGLASPQVKHKVATFLLVCEIVTETEKKAWAPLLSTVSVLVQSSVDAFFLGELLVSPMSARAVGRSARALWLRNDLRLDDNLALKAAAEGAESLLPVFVFDPSRFNVPTLAGARKCNARRARFLLESVDSLRRRLESIGSGLAVALGPPQEVIPKLCDGCSAVAVTQGYCSEEQREEALVAKRLRTMGAELTTVWGGTLYMPEECGQNPRNTPLLFTSFKNKAEGRGQIRSPVPAPKQLPSLPKKQGELETALGFLPTLQQLGYDDSEVAEAMQDDPRGVLPFRGGEDAALARLQKWMFDDDHLKDYFDIRNGMLGEGYSSKLSPWLALGCISPRRIWSEAQRYETERRIKNKSTYWLIFELTWRDFFIYMALSQGDKIFVPGGVTGDRTPWRGSPDKLERWKEGKTGDPLVDANMRELGATGFMSNRGRQNVASFLIFDLGVDWRYGAAHFEEYLLDYDPCSNWGNWVAAAGLTGQRINKFNTKKQLSDYDPQREYVNHWLRGERKAVLRPGPNSEADKGYGRGKGKDHRDRDGAGEGGGKRGRWTRSEKGKGKGAGGQKRSFYSQEDDRMEVLTALAQAKDENLLQECIQAFTDVATVEPDFFKAQLQQTMEPAKFMATVARTREIDSGLRGLAIEWLVSFVEKRSKFLSKSAPDFINLTLECCMSLMLEVDESEDKLKVGRARHRTHFGI</sequence>
<dbReference type="InterPro" id="IPR002081">
    <property type="entry name" value="Cryptochrome/DNA_photolyase_1"/>
</dbReference>
<dbReference type="PROSITE" id="PS00626">
    <property type="entry name" value="RCC1_2"/>
    <property type="match status" value="1"/>
</dbReference>
<dbReference type="GO" id="GO:0000719">
    <property type="term" value="P:photoreactive repair"/>
    <property type="evidence" value="ECO:0007669"/>
    <property type="project" value="TreeGrafter"/>
</dbReference>
<dbReference type="InterPro" id="IPR036921">
    <property type="entry name" value="PurM-like_N_sf"/>
</dbReference>
<dbReference type="InterPro" id="IPR036134">
    <property type="entry name" value="Crypto/Photolyase_FAD-like_sf"/>
</dbReference>
<feature type="site" description="Electron transfer via tryptophanyl radical" evidence="16">
    <location>
        <position position="3388"/>
    </location>
</feature>
<dbReference type="GO" id="GO:0003904">
    <property type="term" value="F:deoxyribodipyrimidine photo-lyase activity"/>
    <property type="evidence" value="ECO:0007669"/>
    <property type="project" value="TreeGrafter"/>
</dbReference>
<evidence type="ECO:0000256" key="7">
    <source>
        <dbReference type="ARBA" id="ARBA00022691"/>
    </source>
</evidence>
<comment type="similarity">
    <text evidence="18">Belongs to the class I-like SAM-binding methyltransferase superfamily. gTMT family.</text>
</comment>
<name>A0A1Q9DRJ8_SYMMI</name>
<dbReference type="NCBIfam" id="TIGR03169">
    <property type="entry name" value="Nterm_to_SelD"/>
    <property type="match status" value="1"/>
</dbReference>
<dbReference type="CDD" id="cd02195">
    <property type="entry name" value="SelD"/>
    <property type="match status" value="1"/>
</dbReference>
<dbReference type="Gene3D" id="3.40.50.150">
    <property type="entry name" value="Vaccinia Virus protein VP39"/>
    <property type="match status" value="1"/>
</dbReference>
<evidence type="ECO:0000256" key="17">
    <source>
        <dbReference type="PROSITE-ProRule" id="PRU00235"/>
    </source>
</evidence>
<dbReference type="Gene3D" id="1.10.8.270">
    <property type="entry name" value="putative rabgap domain of human tbc1 domain family member 14 like domains"/>
    <property type="match status" value="1"/>
</dbReference>
<feature type="binding site" evidence="15">
    <location>
        <begin position="3240"/>
        <end position="3244"/>
    </location>
    <ligand>
        <name>FAD</name>
        <dbReference type="ChEBI" id="CHEBI:57692"/>
    </ligand>
</feature>
<dbReference type="SUPFAM" id="SSF53335">
    <property type="entry name" value="S-adenosyl-L-methionine-dependent methyltransferases"/>
    <property type="match status" value="1"/>
</dbReference>
<keyword evidence="14 21" id="KW-0472">Membrane</keyword>
<keyword evidence="7 18" id="KW-0949">S-adenosyl-L-methionine</keyword>
<keyword evidence="10 15" id="KW-0274">FAD</keyword>
<feature type="region of interest" description="SAM motif III" evidence="18">
    <location>
        <begin position="1737"/>
        <end position="1746"/>
    </location>
</feature>
<feature type="region of interest" description="Disordered" evidence="20">
    <location>
        <begin position="2274"/>
        <end position="2295"/>
    </location>
</feature>
<keyword evidence="19" id="KW-0175">Coiled coil</keyword>
<dbReference type="InterPro" id="IPR004536">
    <property type="entry name" value="SPS/SelD"/>
</dbReference>
<comment type="caution">
    <text evidence="24">The sequence shown here is derived from an EMBL/GenBank/DDBJ whole genome shotgun (WGS) entry which is preliminary data.</text>
</comment>
<comment type="cofactor">
    <cofactor evidence="1">
        <name>(6R)-5,10-methylene-5,6,7,8-tetrahydrofolate</name>
        <dbReference type="ChEBI" id="CHEBI:15636"/>
    </cofactor>
</comment>
<dbReference type="InterPro" id="IPR025774">
    <property type="entry name" value="PiNMT-like"/>
</dbReference>
<organism evidence="24 25">
    <name type="scientific">Symbiodinium microadriaticum</name>
    <name type="common">Dinoflagellate</name>
    <name type="synonym">Zooxanthella microadriatica</name>
    <dbReference type="NCBI Taxonomy" id="2951"/>
    <lineage>
        <taxon>Eukaryota</taxon>
        <taxon>Sar</taxon>
        <taxon>Alveolata</taxon>
        <taxon>Dinophyceae</taxon>
        <taxon>Suessiales</taxon>
        <taxon>Symbiodiniaceae</taxon>
        <taxon>Symbiodinium</taxon>
    </lineage>
</organism>
<dbReference type="PROSITE" id="PS51645">
    <property type="entry name" value="PHR_CRY_ALPHA_BETA"/>
    <property type="match status" value="1"/>
</dbReference>
<dbReference type="PROSITE" id="PS50086">
    <property type="entry name" value="TBC_RABGAP"/>
    <property type="match status" value="1"/>
</dbReference>
<dbReference type="InterPro" id="IPR029063">
    <property type="entry name" value="SAM-dependent_MTases_sf"/>
</dbReference>
<dbReference type="PROSITE" id="PS50012">
    <property type="entry name" value="RCC1_3"/>
    <property type="match status" value="3"/>
</dbReference>
<comment type="cofactor">
    <cofactor evidence="15">
        <name>FAD</name>
        <dbReference type="ChEBI" id="CHEBI:57692"/>
    </cofactor>
    <text evidence="15">Binds 1 FAD per subunit.</text>
</comment>
<feature type="domain" description="Rab-GAP TBC" evidence="22">
    <location>
        <begin position="2362"/>
        <end position="2572"/>
    </location>
</feature>
<evidence type="ECO:0000256" key="20">
    <source>
        <dbReference type="SAM" id="MobiDB-lite"/>
    </source>
</evidence>
<dbReference type="GO" id="GO:0016765">
    <property type="term" value="F:transferase activity, transferring alkyl or aryl (other than methyl) groups"/>
    <property type="evidence" value="ECO:0007669"/>
    <property type="project" value="InterPro"/>
</dbReference>
<dbReference type="InterPro" id="IPR035969">
    <property type="entry name" value="Rab-GAP_TBC_sf"/>
</dbReference>
<dbReference type="PANTHER" id="PTHR11455:SF22">
    <property type="entry name" value="CRYPTOCHROME DASH"/>
    <property type="match status" value="1"/>
</dbReference>
<dbReference type="InterPro" id="IPR016188">
    <property type="entry name" value="PurM-like_N"/>
</dbReference>
<feature type="transmembrane region" description="Helical" evidence="21">
    <location>
        <begin position="2038"/>
        <end position="2057"/>
    </location>
</feature>
<evidence type="ECO:0000256" key="12">
    <source>
        <dbReference type="ARBA" id="ARBA00022989"/>
    </source>
</evidence>
<keyword evidence="13" id="KW-0157">Chromophore</keyword>
<evidence type="ECO:0000256" key="13">
    <source>
        <dbReference type="ARBA" id="ARBA00022991"/>
    </source>
</evidence>
<keyword evidence="12 21" id="KW-1133">Transmembrane helix</keyword>
<dbReference type="GO" id="GO:0005524">
    <property type="term" value="F:ATP binding"/>
    <property type="evidence" value="ECO:0007669"/>
    <property type="project" value="UniProtKB-KW"/>
</dbReference>
<evidence type="ECO:0000256" key="6">
    <source>
        <dbReference type="ARBA" id="ARBA00022679"/>
    </source>
</evidence>
<accession>A0A1Q9DRJ8</accession>
<dbReference type="InterPro" id="IPR014729">
    <property type="entry name" value="Rossmann-like_a/b/a_fold"/>
</dbReference>
<feature type="region of interest" description="SAM motif I" evidence="18">
    <location>
        <begin position="1650"/>
        <end position="1659"/>
    </location>
</feature>
<dbReference type="Gene3D" id="1.10.10.750">
    <property type="entry name" value="Ypt/Rab-GAP domain of gyp1p, domain 1"/>
    <property type="match status" value="1"/>
</dbReference>
<keyword evidence="11" id="KW-0067">ATP-binding</keyword>
<dbReference type="GO" id="GO:0003677">
    <property type="term" value="F:DNA binding"/>
    <property type="evidence" value="ECO:0007669"/>
    <property type="project" value="TreeGrafter"/>
</dbReference>
<evidence type="ECO:0000256" key="4">
    <source>
        <dbReference type="ARBA" id="ARBA00022603"/>
    </source>
</evidence>
<evidence type="ECO:0000256" key="21">
    <source>
        <dbReference type="SAM" id="Phobius"/>
    </source>
</evidence>
<dbReference type="InterPro" id="IPR000408">
    <property type="entry name" value="Reg_chr_condens"/>
</dbReference>
<feature type="compositionally biased region" description="Basic and acidic residues" evidence="20">
    <location>
        <begin position="2285"/>
        <end position="2295"/>
    </location>
</feature>
<dbReference type="NCBIfam" id="TIGR02765">
    <property type="entry name" value="crypto_DASH"/>
    <property type="match status" value="1"/>
</dbReference>
<reference evidence="24 25" key="1">
    <citation type="submission" date="2016-02" db="EMBL/GenBank/DDBJ databases">
        <title>Genome analysis of coral dinoflagellate symbionts highlights evolutionary adaptations to a symbiotic lifestyle.</title>
        <authorList>
            <person name="Aranda M."/>
            <person name="Li Y."/>
            <person name="Liew Y.J."/>
            <person name="Baumgarten S."/>
            <person name="Simakov O."/>
            <person name="Wilson M."/>
            <person name="Piel J."/>
            <person name="Ashoor H."/>
            <person name="Bougouffa S."/>
            <person name="Bajic V.B."/>
            <person name="Ryu T."/>
            <person name="Ravasi T."/>
            <person name="Bayer T."/>
            <person name="Micklem G."/>
            <person name="Kim H."/>
            <person name="Bhak J."/>
            <person name="Lajeunesse T.C."/>
            <person name="Voolstra C.R."/>
        </authorList>
    </citation>
    <scope>NUCLEOTIDE SEQUENCE [LARGE SCALE GENOMIC DNA]</scope>
    <source>
        <strain evidence="24 25">CCMP2467</strain>
    </source>
</reference>
<dbReference type="SUPFAM" id="SSF48173">
    <property type="entry name" value="Cryptochrome/photolyase FAD-binding domain"/>
    <property type="match status" value="1"/>
</dbReference>
<feature type="coiled-coil region" evidence="19">
    <location>
        <begin position="2306"/>
        <end position="2333"/>
    </location>
</feature>
<dbReference type="OrthoDB" id="409395at2759"/>
<dbReference type="Gene3D" id="1.10.357.140">
    <property type="entry name" value="UbiA prenyltransferase"/>
    <property type="match status" value="1"/>
</dbReference>
<dbReference type="SMART" id="SM00164">
    <property type="entry name" value="TBC"/>
    <property type="match status" value="1"/>
</dbReference>
<dbReference type="InterPro" id="IPR016024">
    <property type="entry name" value="ARM-type_fold"/>
</dbReference>
<evidence type="ECO:0000256" key="19">
    <source>
        <dbReference type="SAM" id="Coils"/>
    </source>
</evidence>
<dbReference type="SUPFAM" id="SSF55326">
    <property type="entry name" value="PurM N-terminal domain-like"/>
    <property type="match status" value="1"/>
</dbReference>
<dbReference type="SUPFAM" id="SSF52425">
    <property type="entry name" value="Cryptochrome/photolyase, N-terminal domain"/>
    <property type="match status" value="1"/>
</dbReference>
<dbReference type="Pfam" id="PF00566">
    <property type="entry name" value="RabGAP-TBC"/>
    <property type="match status" value="1"/>
</dbReference>
<gene>
    <name evidence="24" type="ORF">AK812_SmicGene19835</name>
</gene>
<keyword evidence="8 21" id="KW-0812">Transmembrane</keyword>
<evidence type="ECO:0000256" key="9">
    <source>
        <dbReference type="ARBA" id="ARBA00022741"/>
    </source>
</evidence>
<evidence type="ECO:0000256" key="2">
    <source>
        <dbReference type="ARBA" id="ARBA00004141"/>
    </source>
</evidence>
<dbReference type="SUPFAM" id="SSF48371">
    <property type="entry name" value="ARM repeat"/>
    <property type="match status" value="1"/>
</dbReference>
<dbReference type="InterPro" id="IPR018394">
    <property type="entry name" value="DNA_photolyase_1_CS_C"/>
</dbReference>
<evidence type="ECO:0000256" key="11">
    <source>
        <dbReference type="ARBA" id="ARBA00022840"/>
    </source>
</evidence>
<dbReference type="GO" id="GO:0008757">
    <property type="term" value="F:S-adenosylmethionine-dependent methyltransferase activity"/>
    <property type="evidence" value="ECO:0007669"/>
    <property type="project" value="InterPro"/>
</dbReference>
<dbReference type="EMBL" id="LSRX01000421">
    <property type="protein sequence ID" value="OLP97799.1"/>
    <property type="molecule type" value="Genomic_DNA"/>
</dbReference>
<keyword evidence="5 15" id="KW-0285">Flavoprotein</keyword>
<feature type="binding site" evidence="15">
    <location>
        <begin position="3378"/>
        <end position="3380"/>
    </location>
    <ligand>
        <name>FAD</name>
        <dbReference type="ChEBI" id="CHEBI:57692"/>
    </ligand>
</feature>
<dbReference type="Gene3D" id="3.40.50.620">
    <property type="entry name" value="HUPs"/>
    <property type="match status" value="1"/>
</dbReference>
<comment type="similarity">
    <text evidence="3">Belongs to the DNA photolyase class-1 family.</text>
</comment>
<dbReference type="InterPro" id="IPR000195">
    <property type="entry name" value="Rab-GAP-TBC_dom"/>
</dbReference>
<feature type="region of interest" description="Disordered" evidence="20">
    <location>
        <begin position="3428"/>
        <end position="3485"/>
    </location>
</feature>
<dbReference type="PANTHER" id="PTHR11455">
    <property type="entry name" value="CRYPTOCHROME"/>
    <property type="match status" value="1"/>
</dbReference>
<evidence type="ECO:0000256" key="8">
    <source>
        <dbReference type="ARBA" id="ARBA00022692"/>
    </source>
</evidence>
<evidence type="ECO:0000256" key="15">
    <source>
        <dbReference type="PIRSR" id="PIRSR602081-1"/>
    </source>
</evidence>
<dbReference type="Pfam" id="PF07992">
    <property type="entry name" value="Pyr_redox_2"/>
    <property type="match status" value="1"/>
</dbReference>
<comment type="subcellular location">
    <subcellularLocation>
        <location evidence="2">Membrane</location>
        <topology evidence="2">Multi-pass membrane protein</topology>
    </subcellularLocation>
</comment>
<evidence type="ECO:0000259" key="23">
    <source>
        <dbReference type="PROSITE" id="PS51645"/>
    </source>
</evidence>
<feature type="domain" description="Photolyase/cryptochrome alpha/beta" evidence="23">
    <location>
        <begin position="2986"/>
        <end position="3119"/>
    </location>
</feature>
<dbReference type="GO" id="GO:0016491">
    <property type="term" value="F:oxidoreductase activity"/>
    <property type="evidence" value="ECO:0007669"/>
    <property type="project" value="InterPro"/>
</dbReference>
<dbReference type="NCBIfam" id="TIGR00476">
    <property type="entry name" value="selD"/>
    <property type="match status" value="1"/>
</dbReference>
<evidence type="ECO:0000256" key="18">
    <source>
        <dbReference type="PROSITE-ProRule" id="PRU00914"/>
    </source>
</evidence>
<feature type="region of interest" description="Disordered" evidence="20">
    <location>
        <begin position="1153"/>
        <end position="1178"/>
    </location>
</feature>
<evidence type="ECO:0000256" key="5">
    <source>
        <dbReference type="ARBA" id="ARBA00022630"/>
    </source>
</evidence>
<dbReference type="Pfam" id="PF00415">
    <property type="entry name" value="RCC1"/>
    <property type="match status" value="1"/>
</dbReference>
<keyword evidence="25" id="KW-1185">Reference proteome</keyword>
<dbReference type="CDD" id="cd02440">
    <property type="entry name" value="AdoMet_MTases"/>
    <property type="match status" value="1"/>
</dbReference>
<dbReference type="PROSITE" id="PS00394">
    <property type="entry name" value="DNA_PHOTOLYASES_1_1"/>
    <property type="match status" value="1"/>
</dbReference>
<dbReference type="SUPFAM" id="SSF47923">
    <property type="entry name" value="Ypt/Rab-GAP domain of gyp1p"/>
    <property type="match status" value="2"/>
</dbReference>
<protein>
    <submittedName>
        <fullName evidence="24">Cryptochrome DASH, chloroplastic/mitochondrial</fullName>
    </submittedName>
</protein>
<dbReference type="InterPro" id="IPR017584">
    <property type="entry name" value="Pyridine_nucleo_diS_OxRdtase_N"/>
</dbReference>
<dbReference type="Pfam" id="PF01040">
    <property type="entry name" value="UbiA"/>
    <property type="match status" value="1"/>
</dbReference>
<evidence type="ECO:0000259" key="22">
    <source>
        <dbReference type="PROSITE" id="PS50086"/>
    </source>
</evidence>
<dbReference type="InterPro" id="IPR036188">
    <property type="entry name" value="FAD/NAD-bd_sf"/>
</dbReference>
<feature type="binding site" evidence="15">
    <location>
        <position position="3227"/>
    </location>
    <ligand>
        <name>FAD</name>
        <dbReference type="ChEBI" id="CHEBI:57692"/>
    </ligand>
</feature>
<dbReference type="InterPro" id="IPR009091">
    <property type="entry name" value="RCC1/BLIP-II"/>
</dbReference>
<feature type="transmembrane region" description="Helical" evidence="21">
    <location>
        <begin position="2214"/>
        <end position="2237"/>
    </location>
</feature>
<dbReference type="Pfam" id="PF00586">
    <property type="entry name" value="AIRS"/>
    <property type="match status" value="1"/>
</dbReference>
<evidence type="ECO:0000256" key="3">
    <source>
        <dbReference type="ARBA" id="ARBA00005862"/>
    </source>
</evidence>
<keyword evidence="9" id="KW-0547">Nucleotide-binding</keyword>
<dbReference type="InterPro" id="IPR044878">
    <property type="entry name" value="UbiA_sf"/>
</dbReference>
<dbReference type="Gene3D" id="3.50.50.100">
    <property type="match status" value="1"/>
</dbReference>
<dbReference type="PROSITE" id="PS51581">
    <property type="entry name" value="SAM_GTMT"/>
    <property type="match status" value="1"/>
</dbReference>
<dbReference type="GO" id="GO:0071949">
    <property type="term" value="F:FAD binding"/>
    <property type="evidence" value="ECO:0007669"/>
    <property type="project" value="TreeGrafter"/>
</dbReference>
<feature type="site" description="Electron transfer via tryptophanyl radical" evidence="16">
    <location>
        <position position="3312"/>
    </location>
</feature>
<feature type="site" description="Electron transfer via tryptophanyl radical" evidence="16">
    <location>
        <position position="3365"/>
    </location>
</feature>
<dbReference type="PRINTS" id="PR00147">
    <property type="entry name" value="DNAPHOTLYASE"/>
</dbReference>
<dbReference type="SUPFAM" id="SSF51905">
    <property type="entry name" value="FAD/NAD(P)-binding domain"/>
    <property type="match status" value="2"/>
</dbReference>
<evidence type="ECO:0000256" key="16">
    <source>
        <dbReference type="PIRSR" id="PIRSR602081-2"/>
    </source>
</evidence>
<dbReference type="Pfam" id="PF00875">
    <property type="entry name" value="DNA_photolyase"/>
    <property type="match status" value="1"/>
</dbReference>
<evidence type="ECO:0000256" key="10">
    <source>
        <dbReference type="ARBA" id="ARBA00022827"/>
    </source>
</evidence>
<feature type="repeat" description="RCC1" evidence="17">
    <location>
        <begin position="1109"/>
        <end position="1197"/>
    </location>
</feature>
<dbReference type="GO" id="GO:0016020">
    <property type="term" value="C:membrane"/>
    <property type="evidence" value="ECO:0007669"/>
    <property type="project" value="UniProtKB-SubCell"/>
</dbReference>
<dbReference type="InterPro" id="IPR014133">
    <property type="entry name" value="Cry_DASH"/>
</dbReference>
<dbReference type="Gene3D" id="1.25.40.80">
    <property type="match status" value="1"/>
</dbReference>
<dbReference type="Pfam" id="PF03441">
    <property type="entry name" value="FAD_binding_7"/>
    <property type="match status" value="1"/>
</dbReference>
<feature type="repeat" description="RCC1" evidence="17">
    <location>
        <begin position="1197"/>
        <end position="1260"/>
    </location>
</feature>
<dbReference type="SUPFAM" id="SSF50985">
    <property type="entry name" value="RCC1/BLIP-II"/>
    <property type="match status" value="1"/>
</dbReference>
<keyword evidence="6 18" id="KW-0808">Transferase</keyword>
<evidence type="ECO:0000256" key="1">
    <source>
        <dbReference type="ARBA" id="ARBA00001932"/>
    </source>
</evidence>
<feature type="region of interest" description="SAM motif II" evidence="18">
    <location>
        <begin position="1710"/>
        <end position="1718"/>
    </location>
</feature>
<dbReference type="InterPro" id="IPR013216">
    <property type="entry name" value="Methyltransf_11"/>
</dbReference>
<keyword evidence="4 18" id="KW-0489">Methyltransferase</keyword>
<dbReference type="GO" id="GO:0032259">
    <property type="term" value="P:methylation"/>
    <property type="evidence" value="ECO:0007669"/>
    <property type="project" value="UniProtKB-UniRule"/>
</dbReference>
<dbReference type="Gene3D" id="1.25.10.10">
    <property type="entry name" value="Leucine-rich Repeat Variant"/>
    <property type="match status" value="2"/>
</dbReference>
<feature type="repeat" description="RCC1" evidence="17">
    <location>
        <begin position="1052"/>
        <end position="1104"/>
    </location>
</feature>
<dbReference type="Proteomes" id="UP000186817">
    <property type="component" value="Unassembled WGS sequence"/>
</dbReference>
<dbReference type="Gene3D" id="1.10.579.10">
    <property type="entry name" value="DNA Cyclobutane Dipyrimidine Photolyase, subunit A, domain 3"/>
    <property type="match status" value="1"/>
</dbReference>
<dbReference type="Gene3D" id="3.90.650.10">
    <property type="entry name" value="PurM-like C-terminal domain"/>
    <property type="match status" value="1"/>
</dbReference>
<dbReference type="Gene3D" id="3.30.1330.10">
    <property type="entry name" value="PurM-like, N-terminal domain"/>
    <property type="match status" value="1"/>
</dbReference>
<evidence type="ECO:0000313" key="24">
    <source>
        <dbReference type="EMBL" id="OLP97799.1"/>
    </source>
</evidence>
<dbReference type="InterPro" id="IPR036676">
    <property type="entry name" value="PurM-like_C_sf"/>
</dbReference>
<evidence type="ECO:0000256" key="14">
    <source>
        <dbReference type="ARBA" id="ARBA00023136"/>
    </source>
</evidence>
<dbReference type="Gene3D" id="2.130.10.30">
    <property type="entry name" value="Regulator of chromosome condensation 1/beta-lactamase-inhibitor protein II"/>
    <property type="match status" value="1"/>
</dbReference>
<dbReference type="InterPro" id="IPR005101">
    <property type="entry name" value="Cryptochr/Photolyase_FAD-bd"/>
</dbReference>
<dbReference type="Gene3D" id="1.10.472.80">
    <property type="entry name" value="Ypt/Rab-GAP domain of gyp1p, domain 3"/>
    <property type="match status" value="1"/>
</dbReference>
<proteinExistence type="inferred from homology"/>
<dbReference type="InterPro" id="IPR006050">
    <property type="entry name" value="DNA_photolyase_N"/>
</dbReference>
<dbReference type="InterPro" id="IPR036155">
    <property type="entry name" value="Crypto/Photolyase_N_sf"/>
</dbReference>
<dbReference type="InterPro" id="IPR011989">
    <property type="entry name" value="ARM-like"/>
</dbReference>
<dbReference type="Pfam" id="PF08241">
    <property type="entry name" value="Methyltransf_11"/>
    <property type="match status" value="1"/>
</dbReference>
<dbReference type="InterPro" id="IPR023753">
    <property type="entry name" value="FAD/NAD-binding_dom"/>
</dbReference>
<dbReference type="InterPro" id="IPR000537">
    <property type="entry name" value="UbiA_prenyltransferase"/>
</dbReference>
<evidence type="ECO:0000313" key="25">
    <source>
        <dbReference type="Proteomes" id="UP000186817"/>
    </source>
</evidence>
<dbReference type="SUPFAM" id="SSF56042">
    <property type="entry name" value="PurM C-terminal domain-like"/>
    <property type="match status" value="1"/>
</dbReference>